<keyword evidence="16" id="KW-0675">Receptor</keyword>
<evidence type="ECO:0000256" key="5">
    <source>
        <dbReference type="ARBA" id="ARBA00022692"/>
    </source>
</evidence>
<dbReference type="InterPro" id="IPR012910">
    <property type="entry name" value="Plug_dom"/>
</dbReference>
<evidence type="ECO:0000313" key="16">
    <source>
        <dbReference type="EMBL" id="MFC3053255.1"/>
    </source>
</evidence>
<evidence type="ECO:0000256" key="8">
    <source>
        <dbReference type="ARBA" id="ARBA00023077"/>
    </source>
</evidence>
<dbReference type="Pfam" id="PF00593">
    <property type="entry name" value="TonB_dep_Rec_b-barrel"/>
    <property type="match status" value="1"/>
</dbReference>
<reference evidence="17" key="1">
    <citation type="journal article" date="2019" name="Int. J. Syst. Evol. Microbiol.">
        <title>The Global Catalogue of Microorganisms (GCM) 10K type strain sequencing project: providing services to taxonomists for standard genome sequencing and annotation.</title>
        <authorList>
            <consortium name="The Broad Institute Genomics Platform"/>
            <consortium name="The Broad Institute Genome Sequencing Center for Infectious Disease"/>
            <person name="Wu L."/>
            <person name="Ma J."/>
        </authorList>
    </citation>
    <scope>NUCLEOTIDE SEQUENCE [LARGE SCALE GENOMIC DNA]</scope>
    <source>
        <strain evidence="17">KCTC 62164</strain>
    </source>
</reference>
<evidence type="ECO:0000256" key="9">
    <source>
        <dbReference type="ARBA" id="ARBA00023136"/>
    </source>
</evidence>
<dbReference type="Proteomes" id="UP001595444">
    <property type="component" value="Unassembled WGS sequence"/>
</dbReference>
<dbReference type="PANTHER" id="PTHR32552">
    <property type="entry name" value="FERRICHROME IRON RECEPTOR-RELATED"/>
    <property type="match status" value="1"/>
</dbReference>
<gene>
    <name evidence="16" type="ORF">ACFOKA_15195</name>
</gene>
<keyword evidence="4" id="KW-0410">Iron transport</keyword>
<evidence type="ECO:0000259" key="14">
    <source>
        <dbReference type="Pfam" id="PF00593"/>
    </source>
</evidence>
<dbReference type="InterPro" id="IPR000531">
    <property type="entry name" value="Beta-barrel_TonB"/>
</dbReference>
<protein>
    <submittedName>
        <fullName evidence="16">TonB-dependent receptor</fullName>
    </submittedName>
</protein>
<dbReference type="CDD" id="cd01347">
    <property type="entry name" value="ligand_gated_channel"/>
    <property type="match status" value="1"/>
</dbReference>
<evidence type="ECO:0000256" key="11">
    <source>
        <dbReference type="PROSITE-ProRule" id="PRU01360"/>
    </source>
</evidence>
<dbReference type="EMBL" id="JBHRSL010000014">
    <property type="protein sequence ID" value="MFC3053255.1"/>
    <property type="molecule type" value="Genomic_DNA"/>
</dbReference>
<dbReference type="SUPFAM" id="SSF56935">
    <property type="entry name" value="Porins"/>
    <property type="match status" value="1"/>
</dbReference>
<dbReference type="PROSITE" id="PS52016">
    <property type="entry name" value="TONB_DEPENDENT_REC_3"/>
    <property type="match status" value="1"/>
</dbReference>
<evidence type="ECO:0000256" key="1">
    <source>
        <dbReference type="ARBA" id="ARBA00004571"/>
    </source>
</evidence>
<name>A0ABV7D8M8_9PROT</name>
<dbReference type="Pfam" id="PF07715">
    <property type="entry name" value="Plug"/>
    <property type="match status" value="1"/>
</dbReference>
<organism evidence="16 17">
    <name type="scientific">Kordiimonas pumila</name>
    <dbReference type="NCBI Taxonomy" id="2161677"/>
    <lineage>
        <taxon>Bacteria</taxon>
        <taxon>Pseudomonadati</taxon>
        <taxon>Pseudomonadota</taxon>
        <taxon>Alphaproteobacteria</taxon>
        <taxon>Kordiimonadales</taxon>
        <taxon>Kordiimonadaceae</taxon>
        <taxon>Kordiimonas</taxon>
    </lineage>
</organism>
<evidence type="ECO:0000256" key="2">
    <source>
        <dbReference type="ARBA" id="ARBA00022448"/>
    </source>
</evidence>
<dbReference type="InterPro" id="IPR039426">
    <property type="entry name" value="TonB-dep_rcpt-like"/>
</dbReference>
<keyword evidence="8 12" id="KW-0798">TonB box</keyword>
<feature type="domain" description="TonB-dependent receptor-like beta-barrel" evidence="14">
    <location>
        <begin position="266"/>
        <end position="701"/>
    </location>
</feature>
<evidence type="ECO:0000256" key="10">
    <source>
        <dbReference type="ARBA" id="ARBA00023237"/>
    </source>
</evidence>
<keyword evidence="5 11" id="KW-0812">Transmembrane</keyword>
<evidence type="ECO:0000256" key="7">
    <source>
        <dbReference type="ARBA" id="ARBA00023065"/>
    </source>
</evidence>
<keyword evidence="2 11" id="KW-0813">Transport</keyword>
<dbReference type="Gene3D" id="2.40.170.20">
    <property type="entry name" value="TonB-dependent receptor, beta-barrel domain"/>
    <property type="match status" value="1"/>
</dbReference>
<keyword evidence="17" id="KW-1185">Reference proteome</keyword>
<keyword evidence="9 11" id="KW-0472">Membrane</keyword>
<keyword evidence="6" id="KW-0408">Iron</keyword>
<comment type="subcellular location">
    <subcellularLocation>
        <location evidence="1 11">Cell outer membrane</location>
        <topology evidence="1 11">Multi-pass membrane protein</topology>
    </subcellularLocation>
</comment>
<dbReference type="PANTHER" id="PTHR32552:SF81">
    <property type="entry name" value="TONB-DEPENDENT OUTER MEMBRANE RECEPTOR"/>
    <property type="match status" value="1"/>
</dbReference>
<proteinExistence type="inferred from homology"/>
<evidence type="ECO:0000256" key="6">
    <source>
        <dbReference type="ARBA" id="ARBA00023004"/>
    </source>
</evidence>
<keyword evidence="3 11" id="KW-1134">Transmembrane beta strand</keyword>
<feature type="signal peptide" evidence="13">
    <location>
        <begin position="1"/>
        <end position="21"/>
    </location>
</feature>
<dbReference type="RefSeq" id="WP_194214213.1">
    <property type="nucleotide sequence ID" value="NZ_CP061205.1"/>
</dbReference>
<keyword evidence="13" id="KW-0732">Signal</keyword>
<evidence type="ECO:0000256" key="3">
    <source>
        <dbReference type="ARBA" id="ARBA00022452"/>
    </source>
</evidence>
<keyword evidence="7" id="KW-0406">Ion transport</keyword>
<comment type="similarity">
    <text evidence="11 12">Belongs to the TonB-dependent receptor family.</text>
</comment>
<evidence type="ECO:0000256" key="13">
    <source>
        <dbReference type="SAM" id="SignalP"/>
    </source>
</evidence>
<comment type="caution">
    <text evidence="16">The sequence shown here is derived from an EMBL/GenBank/DDBJ whole genome shotgun (WGS) entry which is preliminary data.</text>
</comment>
<accession>A0ABV7D8M8</accession>
<keyword evidence="10 11" id="KW-0998">Cell outer membrane</keyword>
<dbReference type="InterPro" id="IPR036942">
    <property type="entry name" value="Beta-barrel_TonB_sf"/>
</dbReference>
<evidence type="ECO:0000313" key="17">
    <source>
        <dbReference type="Proteomes" id="UP001595444"/>
    </source>
</evidence>
<evidence type="ECO:0000256" key="4">
    <source>
        <dbReference type="ARBA" id="ARBA00022496"/>
    </source>
</evidence>
<feature type="domain" description="TonB-dependent receptor plug" evidence="15">
    <location>
        <begin position="50"/>
        <end position="158"/>
    </location>
</feature>
<evidence type="ECO:0000256" key="12">
    <source>
        <dbReference type="RuleBase" id="RU003357"/>
    </source>
</evidence>
<feature type="chain" id="PRO_5046358930" evidence="13">
    <location>
        <begin position="22"/>
        <end position="739"/>
    </location>
</feature>
<evidence type="ECO:0000259" key="15">
    <source>
        <dbReference type="Pfam" id="PF07715"/>
    </source>
</evidence>
<sequence>MRKIIVSPAVLCALLSSVGTAALVPGTVLAAETTQIEEIVISARKREESLQDVPLAVTAVMGADIEKQGLEDITDLYGRVPGVYFSYGGGAAPTSDFNYISMRGVGFNGGLEPAVGVFIDGMYQPQVGFDTAFLDLERIEVLRGPQGTLFGRNTQAGAINMVTRKPDEEMRGRVSAEIAEFGTYRVSASMSGAIGENLYAGVSAEYSRTDGYIYNRTLDIDEDPSEQITARGSLRWVPNEDLEIVFTADALKKDFNDMAVGVPLGGVKYEALADEHDEDHKDNVGLQLNIDYNLTPDITLTSITGYRKASSDITLDYDGIPTDQSILVFPSDPSSPLSADPVAAQGLRHQVMLDQEFMSEELRLSGATDKLDWLVGLYYFEQKMDQGREFDFGPGARYVPLYIRERFFENRDGWAAFAQGSYSLTDRFELTAGVRYSEESVNVGGDRVLALYGTTFIPLDKTGDADYDNVSFMFSAGYDLTDTVNMYATFAQGWKAGGLNRFPSRENAVLSYEDEKSENWEIGVKSTFFDNAVVMNLSAFWIEITGQQLLNTVPDPNGLTPVTVIDNAADSSSRGFELELFAYPSDQLQFSGNVAYADTEFKDFLKVDGSGNAVDFSGKHFENTPKLTAAANVTYTLPISAEADIELFASYRYVDGTTVADGSLVAALGAQLEVPSYDRLDMRVSYVNDTGWRLSAYVDNLFDSYDYTSISRDLVAGGESYFIKPLEPRQFGLVVSKEF</sequence>